<name>A0A9X3J4M8_9BACT</name>
<dbReference type="RefSeq" id="WP_267778230.1">
    <property type="nucleotide sequence ID" value="NZ_JAPNKE010000002.1"/>
</dbReference>
<proteinExistence type="predicted"/>
<sequence>MFKIVVFAGDEARPRELLEAMGAALPRFGSVGDAPGGAGLVFDPRFDAAGVPGRYTFLAVDDLARASTRSPTPTPR</sequence>
<accession>A0A9X3J4M8</accession>
<dbReference type="Proteomes" id="UP001150924">
    <property type="component" value="Unassembled WGS sequence"/>
</dbReference>
<evidence type="ECO:0000313" key="1">
    <source>
        <dbReference type="EMBL" id="MCY1014024.1"/>
    </source>
</evidence>
<dbReference type="AlphaFoldDB" id="A0A9X3J4M8"/>
<gene>
    <name evidence="1" type="ORF">OV079_52585</name>
</gene>
<keyword evidence="2" id="KW-1185">Reference proteome</keyword>
<evidence type="ECO:0000313" key="2">
    <source>
        <dbReference type="Proteomes" id="UP001150924"/>
    </source>
</evidence>
<dbReference type="EMBL" id="JAPNKE010000002">
    <property type="protein sequence ID" value="MCY1014024.1"/>
    <property type="molecule type" value="Genomic_DNA"/>
</dbReference>
<organism evidence="1 2">
    <name type="scientific">Nannocystis pusilla</name>
    <dbReference type="NCBI Taxonomy" id="889268"/>
    <lineage>
        <taxon>Bacteria</taxon>
        <taxon>Pseudomonadati</taxon>
        <taxon>Myxococcota</taxon>
        <taxon>Polyangia</taxon>
        <taxon>Nannocystales</taxon>
        <taxon>Nannocystaceae</taxon>
        <taxon>Nannocystis</taxon>
    </lineage>
</organism>
<reference evidence="1" key="1">
    <citation type="submission" date="2022-11" db="EMBL/GenBank/DDBJ databases">
        <title>Minimal conservation of predation-associated metabolite biosynthetic gene clusters underscores biosynthetic potential of Myxococcota including descriptions for ten novel species: Archangium lansinium sp. nov., Myxococcus landrumus sp. nov., Nannocystis bai.</title>
        <authorList>
            <person name="Ahearne A."/>
            <person name="Stevens C."/>
            <person name="Phillips K."/>
        </authorList>
    </citation>
    <scope>NUCLEOTIDE SEQUENCE</scope>
    <source>
        <strain evidence="1">Na p29</strain>
    </source>
</reference>
<protein>
    <submittedName>
        <fullName evidence="1">Uncharacterized protein</fullName>
    </submittedName>
</protein>
<comment type="caution">
    <text evidence="1">The sequence shown here is derived from an EMBL/GenBank/DDBJ whole genome shotgun (WGS) entry which is preliminary data.</text>
</comment>